<evidence type="ECO:0000313" key="2">
    <source>
        <dbReference type="Proteomes" id="UP000308600"/>
    </source>
</evidence>
<organism evidence="1 2">
    <name type="scientific">Pluteus cervinus</name>
    <dbReference type="NCBI Taxonomy" id="181527"/>
    <lineage>
        <taxon>Eukaryota</taxon>
        <taxon>Fungi</taxon>
        <taxon>Dikarya</taxon>
        <taxon>Basidiomycota</taxon>
        <taxon>Agaricomycotina</taxon>
        <taxon>Agaricomycetes</taxon>
        <taxon>Agaricomycetidae</taxon>
        <taxon>Agaricales</taxon>
        <taxon>Pluteineae</taxon>
        <taxon>Pluteaceae</taxon>
        <taxon>Pluteus</taxon>
    </lineage>
</organism>
<sequence>MKNIKLVDRKKDTARSSQSCISLEFESITFGGLPHHSKLQFYMRIQDGGPQHQHQLKCQTKAVHGQTLEGTTEFQWQIDKTFAFTTSLVSITIFKQQRVWVNHLIAVALVPVNDILTHLLQNPDTALNISLHPGYTVSMTIKQTSLHIFKEIQLSHMVIKNFEEVEGLFKRLISTTASTLSELSPLVESVTQLLSNLHDKLQDNSLALSQLTELIKMMDDILHLFDQVQALANTSSNCKLVVRSLLVCLKEVLAVVIIPYNQADSTPVWKRLYESANSVAQCLLKLKQAMYNVGKALNLESQISETTDANKLLNLLNPVSYISAPLCLVGTRREILQQLQSWTQTDGSRLFWLYGQAGTGKSAIAQSMFSWLKQEDVLCALYTCTLCN</sequence>
<protein>
    <submittedName>
        <fullName evidence="1">Uncharacterized protein</fullName>
    </submittedName>
</protein>
<dbReference type="EMBL" id="ML208499">
    <property type="protein sequence ID" value="TFK63898.1"/>
    <property type="molecule type" value="Genomic_DNA"/>
</dbReference>
<accession>A0ACD3AE05</accession>
<gene>
    <name evidence="1" type="ORF">BDN72DRAFT_963611</name>
</gene>
<name>A0ACD3AE05_9AGAR</name>
<evidence type="ECO:0000313" key="1">
    <source>
        <dbReference type="EMBL" id="TFK63898.1"/>
    </source>
</evidence>
<dbReference type="Proteomes" id="UP000308600">
    <property type="component" value="Unassembled WGS sequence"/>
</dbReference>
<reference evidence="1 2" key="1">
    <citation type="journal article" date="2019" name="Nat. Ecol. Evol.">
        <title>Megaphylogeny resolves global patterns of mushroom evolution.</title>
        <authorList>
            <person name="Varga T."/>
            <person name="Krizsan K."/>
            <person name="Foldi C."/>
            <person name="Dima B."/>
            <person name="Sanchez-Garcia M."/>
            <person name="Sanchez-Ramirez S."/>
            <person name="Szollosi G.J."/>
            <person name="Szarkandi J.G."/>
            <person name="Papp V."/>
            <person name="Albert L."/>
            <person name="Andreopoulos W."/>
            <person name="Angelini C."/>
            <person name="Antonin V."/>
            <person name="Barry K.W."/>
            <person name="Bougher N.L."/>
            <person name="Buchanan P."/>
            <person name="Buyck B."/>
            <person name="Bense V."/>
            <person name="Catcheside P."/>
            <person name="Chovatia M."/>
            <person name="Cooper J."/>
            <person name="Damon W."/>
            <person name="Desjardin D."/>
            <person name="Finy P."/>
            <person name="Geml J."/>
            <person name="Haridas S."/>
            <person name="Hughes K."/>
            <person name="Justo A."/>
            <person name="Karasinski D."/>
            <person name="Kautmanova I."/>
            <person name="Kiss B."/>
            <person name="Kocsube S."/>
            <person name="Kotiranta H."/>
            <person name="LaButti K.M."/>
            <person name="Lechner B.E."/>
            <person name="Liimatainen K."/>
            <person name="Lipzen A."/>
            <person name="Lukacs Z."/>
            <person name="Mihaltcheva S."/>
            <person name="Morgado L.N."/>
            <person name="Niskanen T."/>
            <person name="Noordeloos M.E."/>
            <person name="Ohm R.A."/>
            <person name="Ortiz-Santana B."/>
            <person name="Ovrebo C."/>
            <person name="Racz N."/>
            <person name="Riley R."/>
            <person name="Savchenko A."/>
            <person name="Shiryaev A."/>
            <person name="Soop K."/>
            <person name="Spirin V."/>
            <person name="Szebenyi C."/>
            <person name="Tomsovsky M."/>
            <person name="Tulloss R.E."/>
            <person name="Uehling J."/>
            <person name="Grigoriev I.V."/>
            <person name="Vagvolgyi C."/>
            <person name="Papp T."/>
            <person name="Martin F.M."/>
            <person name="Miettinen O."/>
            <person name="Hibbett D.S."/>
            <person name="Nagy L.G."/>
        </authorList>
    </citation>
    <scope>NUCLEOTIDE SEQUENCE [LARGE SCALE GENOMIC DNA]</scope>
    <source>
        <strain evidence="1 2">NL-1719</strain>
    </source>
</reference>
<keyword evidence="2" id="KW-1185">Reference proteome</keyword>
<proteinExistence type="predicted"/>